<gene>
    <name evidence="1" type="ORF">QFC24_000098</name>
</gene>
<evidence type="ECO:0000313" key="1">
    <source>
        <dbReference type="EMBL" id="KAJ9127815.1"/>
    </source>
</evidence>
<organism evidence="1 2">
    <name type="scientific">Naganishia onofrii</name>
    <dbReference type="NCBI Taxonomy" id="1851511"/>
    <lineage>
        <taxon>Eukaryota</taxon>
        <taxon>Fungi</taxon>
        <taxon>Dikarya</taxon>
        <taxon>Basidiomycota</taxon>
        <taxon>Agaricomycotina</taxon>
        <taxon>Tremellomycetes</taxon>
        <taxon>Filobasidiales</taxon>
        <taxon>Filobasidiaceae</taxon>
        <taxon>Naganishia</taxon>
    </lineage>
</organism>
<reference evidence="1" key="1">
    <citation type="submission" date="2023-04" db="EMBL/GenBank/DDBJ databases">
        <title>Draft Genome sequencing of Naganishia species isolated from polar environments using Oxford Nanopore Technology.</title>
        <authorList>
            <person name="Leo P."/>
            <person name="Venkateswaran K."/>
        </authorList>
    </citation>
    <scope>NUCLEOTIDE SEQUENCE</scope>
    <source>
        <strain evidence="1">DBVPG 5303</strain>
    </source>
</reference>
<evidence type="ECO:0000313" key="2">
    <source>
        <dbReference type="Proteomes" id="UP001234202"/>
    </source>
</evidence>
<sequence length="403" mass="41493">MEDDLDDLVDSAADELSTVAAKVTGGKLAAVPLTPVTPPADTLPPLPTAIITSQASSSRTLAVSASSSFLTSSDTIVSSAMKTSTPTTAATKSLISIESSIGSSTITSMQTSSTTLSTHITSALTSLTSSAKTDAQGSIIYVTSVETVSASSSSTTSLVDDVTSLETVFASASATGNSSAVGASQSATSGDGKVLSTGVIIAISVVGGVVVLAIGLFIVWKLKQKKFNGYDDDIDGIKWPELNKHGESSTMPLPAKPTGGHGFETNALERRMDLDDDGIGEYDAYPAPVSYRNSANGDHYPGYGEDLPPVPPLPPLYQMNHNANLASGHHSSFGEDAYDMPVTAQSEGVGLDRSQSNGGYPILDVYPAPLGGTGAFEVDAPEMFGMTGGRHPRSDNAFQRRSG</sequence>
<comment type="caution">
    <text evidence="1">The sequence shown here is derived from an EMBL/GenBank/DDBJ whole genome shotgun (WGS) entry which is preliminary data.</text>
</comment>
<protein>
    <submittedName>
        <fullName evidence="1">Uncharacterized protein</fullName>
    </submittedName>
</protein>
<keyword evidence="2" id="KW-1185">Reference proteome</keyword>
<dbReference type="EMBL" id="JASBWV010000001">
    <property type="protein sequence ID" value="KAJ9127815.1"/>
    <property type="molecule type" value="Genomic_DNA"/>
</dbReference>
<name>A0ACC2XWS1_9TREE</name>
<dbReference type="Proteomes" id="UP001234202">
    <property type="component" value="Unassembled WGS sequence"/>
</dbReference>
<proteinExistence type="predicted"/>
<accession>A0ACC2XWS1</accession>